<dbReference type="AlphaFoldDB" id="A0A0F5PX73"/>
<gene>
    <name evidence="7" type="ORF">SAMN04488059_101355</name>
    <name evidence="6" type="ORF">WH91_10915</name>
</gene>
<keyword evidence="3 7" id="KW-0238">DNA-binding</keyword>
<dbReference type="InterPro" id="IPR036388">
    <property type="entry name" value="WH-like_DNA-bd_sf"/>
</dbReference>
<dbReference type="SUPFAM" id="SSF46785">
    <property type="entry name" value="Winged helix' DNA-binding domain"/>
    <property type="match status" value="1"/>
</dbReference>
<proteinExistence type="inferred from homology"/>
<dbReference type="RefSeq" id="WP_046171040.1">
    <property type="nucleotide sequence ID" value="NZ_FOMB01000001.1"/>
</dbReference>
<dbReference type="EMBL" id="LAPV01000122">
    <property type="protein sequence ID" value="KKC33006.1"/>
    <property type="molecule type" value="Genomic_DNA"/>
</dbReference>
<evidence type="ECO:0000259" key="5">
    <source>
        <dbReference type="PROSITE" id="PS50931"/>
    </source>
</evidence>
<dbReference type="PROSITE" id="PS50931">
    <property type="entry name" value="HTH_LYSR"/>
    <property type="match status" value="1"/>
</dbReference>
<protein>
    <submittedName>
        <fullName evidence="7">DNA-binding transcriptional regulator, LysR family</fullName>
    </submittedName>
</protein>
<dbReference type="InterPro" id="IPR036390">
    <property type="entry name" value="WH_DNA-bd_sf"/>
</dbReference>
<dbReference type="OrthoDB" id="9811588at2"/>
<evidence type="ECO:0000313" key="8">
    <source>
        <dbReference type="Proteomes" id="UP000033519"/>
    </source>
</evidence>
<evidence type="ECO:0000313" key="9">
    <source>
        <dbReference type="Proteomes" id="UP000182258"/>
    </source>
</evidence>
<dbReference type="Gene3D" id="3.40.190.10">
    <property type="entry name" value="Periplasmic binding protein-like II"/>
    <property type="match status" value="2"/>
</dbReference>
<name>A0A0F5PX73_9HYPH</name>
<evidence type="ECO:0000256" key="3">
    <source>
        <dbReference type="ARBA" id="ARBA00023125"/>
    </source>
</evidence>
<organism evidence="7 9">
    <name type="scientific">Devosia psychrophila</name>
    <dbReference type="NCBI Taxonomy" id="728005"/>
    <lineage>
        <taxon>Bacteria</taxon>
        <taxon>Pseudomonadati</taxon>
        <taxon>Pseudomonadota</taxon>
        <taxon>Alphaproteobacteria</taxon>
        <taxon>Hyphomicrobiales</taxon>
        <taxon>Devosiaceae</taxon>
        <taxon>Devosia</taxon>
    </lineage>
</organism>
<dbReference type="Proteomes" id="UP000033519">
    <property type="component" value="Unassembled WGS sequence"/>
</dbReference>
<evidence type="ECO:0000256" key="4">
    <source>
        <dbReference type="ARBA" id="ARBA00023163"/>
    </source>
</evidence>
<sequence>MDKILTQFLAIADAGSISAAATALLVTQPTLTFNMRKLEEELGVQLLLRSSRGVTLTPYGETLYENARLMRRLHHNMLGAIAEQRQRSERGISIGSGYSWWTMFLKDMVVAYQQEFPNAPAQVSLGNQLRCMDQLISGDISMFLAHEIEGLSPSVGAEFIPLSTVYHAYFVRQGHPLLAKTRTVAEIDSYPQVSSSPPESRHQRYFDSAKRRTRIETVFDRTSSAFASNSLAACVDYTCATDAVLRHTHIMRDDFARRGLVEVEQTDPHRISRMGIYLLTEQKNDERLRDMVRRISEAAKPVLPELE</sequence>
<comment type="similarity">
    <text evidence="1">Belongs to the LysR transcriptional regulatory family.</text>
</comment>
<dbReference type="InterPro" id="IPR000847">
    <property type="entry name" value="LysR_HTH_N"/>
</dbReference>
<dbReference type="PRINTS" id="PR00039">
    <property type="entry name" value="HTHLYSR"/>
</dbReference>
<dbReference type="Pfam" id="PF00126">
    <property type="entry name" value="HTH_1"/>
    <property type="match status" value="1"/>
</dbReference>
<evidence type="ECO:0000256" key="2">
    <source>
        <dbReference type="ARBA" id="ARBA00023015"/>
    </source>
</evidence>
<reference evidence="7 9" key="2">
    <citation type="submission" date="2016-10" db="EMBL/GenBank/DDBJ databases">
        <authorList>
            <person name="de Groot N.N."/>
        </authorList>
    </citation>
    <scope>NUCLEOTIDE SEQUENCE [LARGE SCALE GENOMIC DNA]</scope>
    <source>
        <strain evidence="7 9">CGMCC 1.10210</strain>
    </source>
</reference>
<dbReference type="InterPro" id="IPR050950">
    <property type="entry name" value="HTH-type_LysR_regulators"/>
</dbReference>
<dbReference type="PANTHER" id="PTHR30419:SF8">
    <property type="entry name" value="NITROGEN ASSIMILATION TRANSCRIPTIONAL ACTIVATOR-RELATED"/>
    <property type="match status" value="1"/>
</dbReference>
<dbReference type="PATRIC" id="fig|728005.3.peg.312"/>
<evidence type="ECO:0000313" key="6">
    <source>
        <dbReference type="EMBL" id="KKC33006.1"/>
    </source>
</evidence>
<dbReference type="Gene3D" id="1.10.10.10">
    <property type="entry name" value="Winged helix-like DNA-binding domain superfamily/Winged helix DNA-binding domain"/>
    <property type="match status" value="1"/>
</dbReference>
<keyword evidence="4" id="KW-0804">Transcription</keyword>
<reference evidence="6 8" key="1">
    <citation type="submission" date="2015-03" db="EMBL/GenBank/DDBJ databases">
        <authorList>
            <person name="Lepp D."/>
            <person name="Hassan Y.I."/>
            <person name="Li X.-Z."/>
            <person name="Zhou T."/>
        </authorList>
    </citation>
    <scope>NUCLEOTIDE SEQUENCE [LARGE SCALE GENOMIC DNA]</scope>
    <source>
        <strain evidence="6 8">Cr7-05</strain>
    </source>
</reference>
<keyword evidence="2" id="KW-0805">Transcription regulation</keyword>
<dbReference type="EMBL" id="FOMB01000001">
    <property type="protein sequence ID" value="SFC01281.1"/>
    <property type="molecule type" value="Genomic_DNA"/>
</dbReference>
<dbReference type="GO" id="GO:0005829">
    <property type="term" value="C:cytosol"/>
    <property type="evidence" value="ECO:0007669"/>
    <property type="project" value="TreeGrafter"/>
</dbReference>
<keyword evidence="8" id="KW-1185">Reference proteome</keyword>
<dbReference type="Proteomes" id="UP000182258">
    <property type="component" value="Unassembled WGS sequence"/>
</dbReference>
<dbReference type="PANTHER" id="PTHR30419">
    <property type="entry name" value="HTH-TYPE TRANSCRIPTIONAL REGULATOR YBHD"/>
    <property type="match status" value="1"/>
</dbReference>
<dbReference type="Pfam" id="PF03466">
    <property type="entry name" value="LysR_substrate"/>
    <property type="match status" value="1"/>
</dbReference>
<feature type="domain" description="HTH lysR-type" evidence="5">
    <location>
        <begin position="1"/>
        <end position="57"/>
    </location>
</feature>
<dbReference type="GO" id="GO:0003700">
    <property type="term" value="F:DNA-binding transcription factor activity"/>
    <property type="evidence" value="ECO:0007669"/>
    <property type="project" value="InterPro"/>
</dbReference>
<dbReference type="STRING" id="728005.SAMN04488059_101355"/>
<dbReference type="InterPro" id="IPR005119">
    <property type="entry name" value="LysR_subst-bd"/>
</dbReference>
<accession>A0A0F5PX73</accession>
<dbReference type="SUPFAM" id="SSF53850">
    <property type="entry name" value="Periplasmic binding protein-like II"/>
    <property type="match status" value="1"/>
</dbReference>
<evidence type="ECO:0000313" key="7">
    <source>
        <dbReference type="EMBL" id="SFC01281.1"/>
    </source>
</evidence>
<dbReference type="GO" id="GO:0003677">
    <property type="term" value="F:DNA binding"/>
    <property type="evidence" value="ECO:0007669"/>
    <property type="project" value="UniProtKB-KW"/>
</dbReference>
<evidence type="ECO:0000256" key="1">
    <source>
        <dbReference type="ARBA" id="ARBA00009437"/>
    </source>
</evidence>